<organism evidence="4 5">
    <name type="scientific">Rugosimonospora africana</name>
    <dbReference type="NCBI Taxonomy" id="556532"/>
    <lineage>
        <taxon>Bacteria</taxon>
        <taxon>Bacillati</taxon>
        <taxon>Actinomycetota</taxon>
        <taxon>Actinomycetes</taxon>
        <taxon>Micromonosporales</taxon>
        <taxon>Micromonosporaceae</taxon>
        <taxon>Rugosimonospora</taxon>
    </lineage>
</organism>
<name>A0A8J3VUW9_9ACTN</name>
<evidence type="ECO:0008006" key="6">
    <source>
        <dbReference type="Google" id="ProtNLM"/>
    </source>
</evidence>
<dbReference type="GO" id="GO:0016787">
    <property type="term" value="F:hydrolase activity"/>
    <property type="evidence" value="ECO:0007669"/>
    <property type="project" value="InterPro"/>
</dbReference>
<dbReference type="Pfam" id="PF13360">
    <property type="entry name" value="PQQ_2"/>
    <property type="match status" value="1"/>
</dbReference>
<dbReference type="Gene3D" id="2.130.10.10">
    <property type="entry name" value="YVTN repeat-like/Quinoprotein amine dehydrogenase"/>
    <property type="match status" value="1"/>
</dbReference>
<sequence>MLGMAGGSAAAVGLASLLGAAPAGAAPGATAAIAPGHRPGGSDKPLRFAVVTDTHINLTNTQSTTWLAQIYAALATREPDFVLHCGDIADTGQPDEYDRYAQILPDALRGKIHYSPGNHDTRWDPTAKQLYRAHFGPAPYSFDAGGIHIIGFDPSEVLQEPGHYGPGGFAWLEADLRRLPPGTPAVLFQHFPLGNSFYYVDDQPAVLDHFAGYNLRGIFAGHIHREDISHFNGLTQVAMNAVLNAPVYYWVEKSTDGGGMPVLQVSRVSVAADGTQTEVPLSTMPLTGTGQGRAQRPRQVLLGRVGAGVLPVTVRLTPDAGSPQVGVQPYPQAVFGGSSAPAYQALTADGDRFTGTVDVSALAPGQQRLQVRVQAADGTWWEQTNLFTVPGGARDPRQRWQYQMPGAAQGGIALAVDAKSGRGSAQQDSALLVAGSSGGQVVALRTDGSRVWRAQTGPVYRQPGADAAGETVFVPSADHHLYALDARTGHRRWQFDAGAPVLGAPEVSQVDGQQRVVFSAGQGLFALDTATGHQVWSVPDSSFSSGRPACDGERVYAAGADGYARAYDARTGQQLWAYQMVTGDEHHLDLYSGWDAVVAVGGGLVVVATVSNAIALDAATGAKRWTVSGSTMYAPALILDDATCLLTTEWGVLTLVHLATGATIWQNNLALRVFNAGVVVNGDTAWVLTVDGKLIGVRLADGARAGWLQHSLVYTFGRPAVTGGMLAVGDQNGVVHGIRLR</sequence>
<evidence type="ECO:0000256" key="1">
    <source>
        <dbReference type="SAM" id="SignalP"/>
    </source>
</evidence>
<feature type="domain" description="Calcineurin-like phosphoesterase" evidence="2">
    <location>
        <begin position="46"/>
        <end position="225"/>
    </location>
</feature>
<dbReference type="Proteomes" id="UP000642748">
    <property type="component" value="Unassembled WGS sequence"/>
</dbReference>
<dbReference type="PANTHER" id="PTHR34512:SF30">
    <property type="entry name" value="OUTER MEMBRANE PROTEIN ASSEMBLY FACTOR BAMB"/>
    <property type="match status" value="1"/>
</dbReference>
<evidence type="ECO:0000313" key="4">
    <source>
        <dbReference type="EMBL" id="GIH20037.1"/>
    </source>
</evidence>
<dbReference type="InterPro" id="IPR015943">
    <property type="entry name" value="WD40/YVTN_repeat-like_dom_sf"/>
</dbReference>
<dbReference type="Gene3D" id="3.60.21.10">
    <property type="match status" value="1"/>
</dbReference>
<evidence type="ECO:0000259" key="3">
    <source>
        <dbReference type="Pfam" id="PF13360"/>
    </source>
</evidence>
<dbReference type="AlphaFoldDB" id="A0A8J3VUW9"/>
<dbReference type="InterPro" id="IPR011047">
    <property type="entry name" value="Quinoprotein_ADH-like_sf"/>
</dbReference>
<keyword evidence="1" id="KW-0732">Signal</keyword>
<gene>
    <name evidence="4" type="ORF">Raf01_82090</name>
</gene>
<proteinExistence type="predicted"/>
<feature type="signal peptide" evidence="1">
    <location>
        <begin position="1"/>
        <end position="25"/>
    </location>
</feature>
<dbReference type="Gene3D" id="2.40.128.630">
    <property type="match status" value="1"/>
</dbReference>
<dbReference type="InterPro" id="IPR002372">
    <property type="entry name" value="PQQ_rpt_dom"/>
</dbReference>
<accession>A0A8J3VUW9</accession>
<dbReference type="SUPFAM" id="SSF56300">
    <property type="entry name" value="Metallo-dependent phosphatases"/>
    <property type="match status" value="1"/>
</dbReference>
<dbReference type="Pfam" id="PF00149">
    <property type="entry name" value="Metallophos"/>
    <property type="match status" value="1"/>
</dbReference>
<feature type="domain" description="Pyrrolo-quinoline quinone repeat" evidence="3">
    <location>
        <begin position="439"/>
        <end position="667"/>
    </location>
</feature>
<dbReference type="InterPro" id="IPR004843">
    <property type="entry name" value="Calcineurin-like_PHP"/>
</dbReference>
<comment type="caution">
    <text evidence="4">The sequence shown here is derived from an EMBL/GenBank/DDBJ whole genome shotgun (WGS) entry which is preliminary data.</text>
</comment>
<protein>
    <recommendedName>
        <fullName evidence="6">Outer membrane protein assembly factor BamB</fullName>
    </recommendedName>
</protein>
<dbReference type="SUPFAM" id="SSF50998">
    <property type="entry name" value="Quinoprotein alcohol dehydrogenase-like"/>
    <property type="match status" value="1"/>
</dbReference>
<dbReference type="PANTHER" id="PTHR34512">
    <property type="entry name" value="CELL SURFACE PROTEIN"/>
    <property type="match status" value="1"/>
</dbReference>
<dbReference type="InterPro" id="IPR018391">
    <property type="entry name" value="PQQ_b-propeller_rpt"/>
</dbReference>
<dbReference type="SMART" id="SM00564">
    <property type="entry name" value="PQQ"/>
    <property type="match status" value="6"/>
</dbReference>
<dbReference type="InterPro" id="IPR029052">
    <property type="entry name" value="Metallo-depent_PP-like"/>
</dbReference>
<keyword evidence="5" id="KW-1185">Reference proteome</keyword>
<reference evidence="4" key="1">
    <citation type="submission" date="2021-01" db="EMBL/GenBank/DDBJ databases">
        <title>Whole genome shotgun sequence of Rugosimonospora africana NBRC 104875.</title>
        <authorList>
            <person name="Komaki H."/>
            <person name="Tamura T."/>
        </authorList>
    </citation>
    <scope>NUCLEOTIDE SEQUENCE</scope>
    <source>
        <strain evidence="4">NBRC 104875</strain>
    </source>
</reference>
<feature type="chain" id="PRO_5035247865" description="Outer membrane protein assembly factor BamB" evidence="1">
    <location>
        <begin position="26"/>
        <end position="741"/>
    </location>
</feature>
<dbReference type="EMBL" id="BONZ01000088">
    <property type="protein sequence ID" value="GIH20037.1"/>
    <property type="molecule type" value="Genomic_DNA"/>
</dbReference>
<evidence type="ECO:0000313" key="5">
    <source>
        <dbReference type="Proteomes" id="UP000642748"/>
    </source>
</evidence>
<evidence type="ECO:0000259" key="2">
    <source>
        <dbReference type="Pfam" id="PF00149"/>
    </source>
</evidence>